<feature type="region of interest" description="Disordered" evidence="1">
    <location>
        <begin position="162"/>
        <end position="185"/>
    </location>
</feature>
<accession>A0ABR4BRH0</accession>
<feature type="compositionally biased region" description="Basic and acidic residues" evidence="1">
    <location>
        <begin position="170"/>
        <end position="185"/>
    </location>
</feature>
<gene>
    <name evidence="2" type="ORF">ABVK25_000952</name>
</gene>
<name>A0ABR4BRH0_9LECA</name>
<evidence type="ECO:0000313" key="2">
    <source>
        <dbReference type="EMBL" id="KAL2059659.1"/>
    </source>
</evidence>
<keyword evidence="3" id="KW-1185">Reference proteome</keyword>
<evidence type="ECO:0000313" key="3">
    <source>
        <dbReference type="Proteomes" id="UP001590951"/>
    </source>
</evidence>
<dbReference type="Proteomes" id="UP001590951">
    <property type="component" value="Unassembled WGS sequence"/>
</dbReference>
<sequence>MAYLEMDELSRLLGSDEVLPFPGYMRIDFLSPQHCASMADTQSSGVPFMDCPLARVPLEMRQMIYKLLFDNRAIHVWSENVLSELEITNPEVAFGVREPVTDERGPLSYSVCDTDLLFPESYWVYHQRTLVYSNSDAERTCTVRDVGRHDLIDLFPDHNIEPAASNGVHESSRRREPPARRFKTEEAEDSAFVDLAFHSTCGQKYYEGRDILYSTNTFAFNDHISFADFLRCRAGLWGVGQA</sequence>
<organism evidence="2 3">
    <name type="scientific">Lepraria finkii</name>
    <dbReference type="NCBI Taxonomy" id="1340010"/>
    <lineage>
        <taxon>Eukaryota</taxon>
        <taxon>Fungi</taxon>
        <taxon>Dikarya</taxon>
        <taxon>Ascomycota</taxon>
        <taxon>Pezizomycotina</taxon>
        <taxon>Lecanoromycetes</taxon>
        <taxon>OSLEUM clade</taxon>
        <taxon>Lecanoromycetidae</taxon>
        <taxon>Lecanorales</taxon>
        <taxon>Lecanorineae</taxon>
        <taxon>Stereocaulaceae</taxon>
        <taxon>Lepraria</taxon>
    </lineage>
</organism>
<proteinExistence type="predicted"/>
<comment type="caution">
    <text evidence="2">The sequence shown here is derived from an EMBL/GenBank/DDBJ whole genome shotgun (WGS) entry which is preliminary data.</text>
</comment>
<dbReference type="EMBL" id="JBHFEH010000001">
    <property type="protein sequence ID" value="KAL2059659.1"/>
    <property type="molecule type" value="Genomic_DNA"/>
</dbReference>
<evidence type="ECO:0000256" key="1">
    <source>
        <dbReference type="SAM" id="MobiDB-lite"/>
    </source>
</evidence>
<reference evidence="2 3" key="1">
    <citation type="submission" date="2024-09" db="EMBL/GenBank/DDBJ databases">
        <title>Rethinking Asexuality: The Enigmatic Case of Functional Sexual Genes in Lepraria (Stereocaulaceae).</title>
        <authorList>
            <person name="Doellman M."/>
            <person name="Sun Y."/>
            <person name="Barcenas-Pena A."/>
            <person name="Lumbsch H.T."/>
            <person name="Grewe F."/>
        </authorList>
    </citation>
    <scope>NUCLEOTIDE SEQUENCE [LARGE SCALE GENOMIC DNA]</scope>
    <source>
        <strain evidence="2 3">Grewe 0041</strain>
    </source>
</reference>
<protein>
    <submittedName>
        <fullName evidence="2">Uncharacterized protein</fullName>
    </submittedName>
</protein>
<dbReference type="PANTHER" id="PTHR38790">
    <property type="entry name" value="2EXR DOMAIN-CONTAINING PROTEIN-RELATED"/>
    <property type="match status" value="1"/>
</dbReference>